<dbReference type="Pfam" id="PF03057">
    <property type="entry name" value="DUF236"/>
    <property type="match status" value="2"/>
</dbReference>
<protein>
    <submittedName>
        <fullName evidence="2">Uncharacterized protein</fullName>
    </submittedName>
</protein>
<evidence type="ECO:0000313" key="3">
    <source>
        <dbReference type="Proteomes" id="UP000230423"/>
    </source>
</evidence>
<sequence length="108" mass="12348">MISGFQQKTEPPEEEVQVKKKFKPPPNITKADAKDPQYETLRGIGNELFAGDRDKERKEEDKKEEPPPKVEPKPAKVKFKEPPKVQKADAKDPQYETLADVKDDIFKG</sequence>
<evidence type="ECO:0000313" key="2">
    <source>
        <dbReference type="EMBL" id="PIO70301.1"/>
    </source>
</evidence>
<feature type="compositionally biased region" description="Basic and acidic residues" evidence="1">
    <location>
        <begin position="50"/>
        <end position="108"/>
    </location>
</feature>
<proteinExistence type="predicted"/>
<dbReference type="Proteomes" id="UP000230423">
    <property type="component" value="Unassembled WGS sequence"/>
</dbReference>
<dbReference type="AlphaFoldDB" id="A0A2G9UJ71"/>
<accession>A0A2G9UJ71</accession>
<dbReference type="EMBL" id="KZ346318">
    <property type="protein sequence ID" value="PIO70301.1"/>
    <property type="molecule type" value="Genomic_DNA"/>
</dbReference>
<feature type="region of interest" description="Disordered" evidence="1">
    <location>
        <begin position="1"/>
        <end position="108"/>
    </location>
</feature>
<organism evidence="2 3">
    <name type="scientific">Teladorsagia circumcincta</name>
    <name type="common">Brown stomach worm</name>
    <name type="synonym">Ostertagia circumcincta</name>
    <dbReference type="NCBI Taxonomy" id="45464"/>
    <lineage>
        <taxon>Eukaryota</taxon>
        <taxon>Metazoa</taxon>
        <taxon>Ecdysozoa</taxon>
        <taxon>Nematoda</taxon>
        <taxon>Chromadorea</taxon>
        <taxon>Rhabditida</taxon>
        <taxon>Rhabditina</taxon>
        <taxon>Rhabditomorpha</taxon>
        <taxon>Strongyloidea</taxon>
        <taxon>Trichostrongylidae</taxon>
        <taxon>Teladorsagia</taxon>
    </lineage>
</organism>
<keyword evidence="3" id="KW-1185">Reference proteome</keyword>
<name>A0A2G9UJ71_TELCI</name>
<evidence type="ECO:0000256" key="1">
    <source>
        <dbReference type="SAM" id="MobiDB-lite"/>
    </source>
</evidence>
<gene>
    <name evidence="2" type="ORF">TELCIR_07846</name>
</gene>
<reference evidence="2 3" key="1">
    <citation type="submission" date="2015-09" db="EMBL/GenBank/DDBJ databases">
        <title>Draft genome of the parasitic nematode Teladorsagia circumcincta isolate WARC Sus (inbred).</title>
        <authorList>
            <person name="Mitreva M."/>
        </authorList>
    </citation>
    <scope>NUCLEOTIDE SEQUENCE [LARGE SCALE GENOMIC DNA]</scope>
    <source>
        <strain evidence="2 3">S</strain>
    </source>
</reference>
<dbReference type="InterPro" id="IPR004296">
    <property type="entry name" value="DUF236"/>
</dbReference>